<dbReference type="EMBL" id="SRXT01000003">
    <property type="protein sequence ID" value="TGX54123.1"/>
    <property type="molecule type" value="Genomic_DNA"/>
</dbReference>
<name>A0A4S1XER4_9SPHN</name>
<protein>
    <submittedName>
        <fullName evidence="1">Uncharacterized protein</fullName>
    </submittedName>
</protein>
<reference evidence="1 2" key="1">
    <citation type="submission" date="2019-04" db="EMBL/GenBank/DDBJ databases">
        <title>Sphingomonas psychrotolerans sp. nov., isolated from soil in the Tianshan Mountains, Xinjiang, China.</title>
        <authorList>
            <person name="Luo Y."/>
            <person name="Sheng H."/>
        </authorList>
    </citation>
    <scope>NUCLEOTIDE SEQUENCE [LARGE SCALE GENOMIC DNA]</scope>
    <source>
        <strain evidence="1 2">ZFGT-11</strain>
    </source>
</reference>
<dbReference type="OrthoDB" id="8263000at2"/>
<keyword evidence="2" id="KW-1185">Reference proteome</keyword>
<evidence type="ECO:0000313" key="2">
    <source>
        <dbReference type="Proteomes" id="UP000306147"/>
    </source>
</evidence>
<proteinExistence type="predicted"/>
<sequence length="628" mass="69791">MVAPATPAALARDPALPPGQDFDALKAEAIANLQQLCAGWTDYNTHDPGVTLVELLSYALTDLGYRATLPVEDLLAGASLGGREGLYPAWRALPSPPVTVADFRRVLLDRVEGLGNVWLTPRNAPAGLYDVRIHAALPLPGVHPEQHLRYRELARRVRRAFERHRPICEDIGTIRVLRPLRTLVRAELELELERGARAEAVMAEALFRLAIFLAPEPRRTPLDAQAAAAALDGPLLLRGLIAPGELTDKPATIDPDALAEVLRETPGVLRVRECRLWLEGTGECEGPAAIDPEAWCSLDAGIEEDALPLALSIGGRPCAIDRGEVLRRLLRRWEAHRASWPLEPAYRQAFALRTGMSRALARIAPLGPQLPRVYGLATPDKPDTPAAVQLEGFLKIFETVMADFCTRLGATSALAGGTIAFALPPPQQEKLLDMLLALYGVPADIIPTPPRFTHRGEAAARRRVAIKQTLLDHRGALARRRARGFDPEARGASRRRSGLELYASLLLGTRVCLIEHMMLRPRTRARRALEGSRYEYAMAVSVAITLPEDERRDHRYRGEIEAAIRVGLPAHIGLHMHFVEPARWRRLRDVERLWRAALRVDARHAADQLAVELRDLLERWTRRERERE</sequence>
<accession>A0A4S1XER4</accession>
<dbReference type="Proteomes" id="UP000306147">
    <property type="component" value="Unassembled WGS sequence"/>
</dbReference>
<gene>
    <name evidence="1" type="ORF">E5A73_08355</name>
</gene>
<organism evidence="1 2">
    <name type="scientific">Sphingomonas gei</name>
    <dbReference type="NCBI Taxonomy" id="1395960"/>
    <lineage>
        <taxon>Bacteria</taxon>
        <taxon>Pseudomonadati</taxon>
        <taxon>Pseudomonadota</taxon>
        <taxon>Alphaproteobacteria</taxon>
        <taxon>Sphingomonadales</taxon>
        <taxon>Sphingomonadaceae</taxon>
        <taxon>Sphingomonas</taxon>
    </lineage>
</organism>
<dbReference type="RefSeq" id="WP_135963362.1">
    <property type="nucleotide sequence ID" value="NZ_SRXT01000003.1"/>
</dbReference>
<comment type="caution">
    <text evidence="1">The sequence shown here is derived from an EMBL/GenBank/DDBJ whole genome shotgun (WGS) entry which is preliminary data.</text>
</comment>
<evidence type="ECO:0000313" key="1">
    <source>
        <dbReference type="EMBL" id="TGX54123.1"/>
    </source>
</evidence>
<dbReference type="AlphaFoldDB" id="A0A4S1XER4"/>